<dbReference type="PANTHER" id="PTHR23028">
    <property type="entry name" value="ACETYLTRANSFERASE"/>
    <property type="match status" value="1"/>
</dbReference>
<gene>
    <name evidence="4" type="ORF">I2H36_04740</name>
</gene>
<keyword evidence="1" id="KW-1133">Transmembrane helix</keyword>
<dbReference type="InterPro" id="IPR050879">
    <property type="entry name" value="Acyltransferase_3"/>
</dbReference>
<feature type="transmembrane region" description="Helical" evidence="1">
    <location>
        <begin position="362"/>
        <end position="381"/>
    </location>
</feature>
<dbReference type="RefSeq" id="WP_196262729.1">
    <property type="nucleotide sequence ID" value="NZ_JADQDN010000002.1"/>
</dbReference>
<evidence type="ECO:0000313" key="4">
    <source>
        <dbReference type="EMBL" id="MBF9195336.1"/>
    </source>
</evidence>
<dbReference type="PANTHER" id="PTHR23028:SF53">
    <property type="entry name" value="ACYL_TRANSF_3 DOMAIN-CONTAINING PROTEIN"/>
    <property type="match status" value="1"/>
</dbReference>
<dbReference type="Pfam" id="PF01757">
    <property type="entry name" value="Acyl_transf_3"/>
    <property type="match status" value="1"/>
</dbReference>
<keyword evidence="5" id="KW-1185">Reference proteome</keyword>
<feature type="transmembrane region" description="Helical" evidence="1">
    <location>
        <begin position="322"/>
        <end position="342"/>
    </location>
</feature>
<protein>
    <submittedName>
        <fullName evidence="4">Acyltransferase</fullName>
    </submittedName>
</protein>
<sequence length="683" mass="75804">MANTSAKRQNYRPEIQGIRTIGALLVACFHIWGGRVSGGVDVFFVISGFLITGSLYKEVQHSQTIDVIAFWGRIAKRVAPMAYLVLTLTLAAAVLWMPQSRQAGFLSEVLYSAVHLENIKLMMNSVDYLAREEAPSPVQQFWALSVQVQFYALWPFLLLGVALAARKLRAGASAYLAALTAIFLGSLAYSVLQTRLDPSPTYFNTLARMWEFTLGGILAVSLPYVRLPERLREIAGWAGLLLVVSCGFLVPASAHYPGYIALWPTLGAGLVLMSGGDRTRFGADRILAWRPLVAIGEISFSFYLWHWPVLIFALLISGKTQLGLQAGLAVIAIALGGAYVTARCLEQPIHRSSIGQSKAWHIHFMGVALALPVIVTASVWLNANEREEARQREAIERRNKDYPGGSLPISRANLLQPGVPIYPKTKWVKHKHPNRCQQNERDPEVTMCNYGVQIGARKTIALVGGSHSEHWLPALEGIAHENNWNIVAITKSACAFMDGAGGRAPHCVKWNESVHDELSKLKPDAVVMTSTRQSGNSKNWKEAVPHGYLKSWERLAKHGITVIAIRDNSRFGKNNLECVDANPTDIMKCARPRAEIFDEVDPTTRLENKPENVSFIDLTDRFCDDTHCFPVIGNVLVLRDSHHISIEYARTLATPLGERMRQVRPDLFQTPSDTRESSVLETR</sequence>
<feature type="domain" description="SGNH" evidence="3">
    <location>
        <begin position="435"/>
        <end position="653"/>
    </location>
</feature>
<evidence type="ECO:0000256" key="1">
    <source>
        <dbReference type="SAM" id="Phobius"/>
    </source>
</evidence>
<feature type="transmembrane region" description="Helical" evidence="1">
    <location>
        <begin position="287"/>
        <end position="316"/>
    </location>
</feature>
<feature type="domain" description="Acyltransferase 3" evidence="2">
    <location>
        <begin position="14"/>
        <end position="342"/>
    </location>
</feature>
<evidence type="ECO:0000259" key="2">
    <source>
        <dbReference type="Pfam" id="PF01757"/>
    </source>
</evidence>
<dbReference type="EMBL" id="JADQDN010000002">
    <property type="protein sequence ID" value="MBF9195336.1"/>
    <property type="molecule type" value="Genomic_DNA"/>
</dbReference>
<comment type="caution">
    <text evidence="4">The sequence shown here is derived from an EMBL/GenBank/DDBJ whole genome shotgun (WGS) entry which is preliminary data.</text>
</comment>
<dbReference type="InterPro" id="IPR043968">
    <property type="entry name" value="SGNH"/>
</dbReference>
<name>A0ABS0HPE1_9HYPH</name>
<evidence type="ECO:0000259" key="3">
    <source>
        <dbReference type="Pfam" id="PF19040"/>
    </source>
</evidence>
<feature type="transmembrane region" description="Helical" evidence="1">
    <location>
        <begin position="141"/>
        <end position="165"/>
    </location>
</feature>
<feature type="transmembrane region" description="Helical" evidence="1">
    <location>
        <begin position="234"/>
        <end position="250"/>
    </location>
</feature>
<feature type="transmembrane region" description="Helical" evidence="1">
    <location>
        <begin position="78"/>
        <end position="97"/>
    </location>
</feature>
<proteinExistence type="predicted"/>
<feature type="transmembrane region" description="Helical" evidence="1">
    <location>
        <begin position="172"/>
        <end position="189"/>
    </location>
</feature>
<keyword evidence="1" id="KW-0812">Transmembrane</keyword>
<reference evidence="4 5" key="1">
    <citation type="submission" date="2020-11" db="EMBL/GenBank/DDBJ databases">
        <authorList>
            <person name="Kim M.K."/>
        </authorList>
    </citation>
    <scope>NUCLEOTIDE SEQUENCE [LARGE SCALE GENOMIC DNA]</scope>
    <source>
        <strain evidence="4 5">BT290</strain>
    </source>
</reference>
<dbReference type="Proteomes" id="UP000611708">
    <property type="component" value="Unassembled WGS sequence"/>
</dbReference>
<keyword evidence="1" id="KW-0472">Membrane</keyword>
<dbReference type="InterPro" id="IPR002656">
    <property type="entry name" value="Acyl_transf_3_dom"/>
</dbReference>
<keyword evidence="4" id="KW-0808">Transferase</keyword>
<evidence type="ECO:0000313" key="5">
    <source>
        <dbReference type="Proteomes" id="UP000611708"/>
    </source>
</evidence>
<organism evidence="4 5">
    <name type="scientific">Microvirga terrestris</name>
    <dbReference type="NCBI Taxonomy" id="2791024"/>
    <lineage>
        <taxon>Bacteria</taxon>
        <taxon>Pseudomonadati</taxon>
        <taxon>Pseudomonadota</taxon>
        <taxon>Alphaproteobacteria</taxon>
        <taxon>Hyphomicrobiales</taxon>
        <taxon>Methylobacteriaceae</taxon>
        <taxon>Microvirga</taxon>
    </lineage>
</organism>
<keyword evidence="4" id="KW-0012">Acyltransferase</keyword>
<dbReference type="GO" id="GO:0016746">
    <property type="term" value="F:acyltransferase activity"/>
    <property type="evidence" value="ECO:0007669"/>
    <property type="project" value="UniProtKB-KW"/>
</dbReference>
<feature type="transmembrane region" description="Helical" evidence="1">
    <location>
        <begin position="209"/>
        <end position="227"/>
    </location>
</feature>
<dbReference type="Pfam" id="PF19040">
    <property type="entry name" value="SGNH"/>
    <property type="match status" value="1"/>
</dbReference>
<accession>A0ABS0HPE1</accession>